<accession>A0A0D2EVY2</accession>
<dbReference type="PANTHER" id="PTHR43283:SF17">
    <property type="entry name" value="(LOVD), PUTATIVE (AFU_ORTHOLOGUE AFUA_5G00920)-RELATED"/>
    <property type="match status" value="1"/>
</dbReference>
<evidence type="ECO:0000259" key="4">
    <source>
        <dbReference type="Pfam" id="PF00144"/>
    </source>
</evidence>
<dbReference type="PANTHER" id="PTHR43283">
    <property type="entry name" value="BETA-LACTAMASE-RELATED"/>
    <property type="match status" value="1"/>
</dbReference>
<evidence type="ECO:0000256" key="1">
    <source>
        <dbReference type="ARBA" id="ARBA00009009"/>
    </source>
</evidence>
<dbReference type="EMBL" id="KN847318">
    <property type="protein sequence ID" value="KIW58925.1"/>
    <property type="molecule type" value="Genomic_DNA"/>
</dbReference>
<dbReference type="EMBL" id="KN847318">
    <property type="protein sequence ID" value="KIW58924.1"/>
    <property type="molecule type" value="Genomic_DNA"/>
</dbReference>
<feature type="signal peptide" evidence="3">
    <location>
        <begin position="1"/>
        <end position="20"/>
    </location>
</feature>
<dbReference type="RefSeq" id="XP_013319508.1">
    <property type="nucleotide sequence ID" value="XM_013464054.1"/>
</dbReference>
<name>A0A0D2EVY2_9EURO</name>
<keyword evidence="2" id="KW-0378">Hydrolase</keyword>
<dbReference type="Pfam" id="PF00144">
    <property type="entry name" value="Beta-lactamase"/>
    <property type="match status" value="1"/>
</dbReference>
<protein>
    <recommendedName>
        <fullName evidence="4">Beta-lactamase-related domain-containing protein</fullName>
    </recommendedName>
</protein>
<dbReference type="SUPFAM" id="SSF56601">
    <property type="entry name" value="beta-lactamase/transpeptidase-like"/>
    <property type="match status" value="1"/>
</dbReference>
<sequence>MTKLLTALCALQLFERGALTLDADVSQHVPVLARQRILTGFSQDDGSPLLEQRGSPITMRHLLTHSSGAGYHFMDTRLKRYVEYTNRENPADIIDDLFDLPLLHQPGAEWTYSSGITWAGKVVEKLTGQSLDTYMDSNIFKPLGITRIAFFLPATHVSDIATRNAATGALAPGPPGLPFLPPLKNASVEWVRTEV</sequence>
<dbReference type="HOGENOM" id="CLU_1396344_0_0_1"/>
<reference evidence="5 6" key="1">
    <citation type="submission" date="2015-01" db="EMBL/GenBank/DDBJ databases">
        <title>The Genome Sequence of Exophiala xenobiotica CBS118157.</title>
        <authorList>
            <consortium name="The Broad Institute Genomics Platform"/>
            <person name="Cuomo C."/>
            <person name="de Hoog S."/>
            <person name="Gorbushina A."/>
            <person name="Stielow B."/>
            <person name="Teixiera M."/>
            <person name="Abouelleil A."/>
            <person name="Chapman S.B."/>
            <person name="Priest M."/>
            <person name="Young S.K."/>
            <person name="Wortman J."/>
            <person name="Nusbaum C."/>
            <person name="Birren B."/>
        </authorList>
    </citation>
    <scope>NUCLEOTIDE SEQUENCE [LARGE SCALE GENOMIC DNA]</scope>
    <source>
        <strain evidence="5 6">CBS 118157</strain>
    </source>
</reference>
<dbReference type="GeneID" id="25325325"/>
<evidence type="ECO:0000313" key="5">
    <source>
        <dbReference type="EMBL" id="KIW58925.1"/>
    </source>
</evidence>
<dbReference type="InterPro" id="IPR012338">
    <property type="entry name" value="Beta-lactam/transpept-like"/>
</dbReference>
<gene>
    <name evidence="5" type="ORF">PV05_03417</name>
</gene>
<proteinExistence type="inferred from homology"/>
<keyword evidence="3" id="KW-0732">Signal</keyword>
<feature type="domain" description="Beta-lactamase-related" evidence="4">
    <location>
        <begin position="1"/>
        <end position="169"/>
    </location>
</feature>
<dbReference type="OrthoDB" id="428260at2759"/>
<dbReference type="Proteomes" id="UP000054342">
    <property type="component" value="Unassembled WGS sequence"/>
</dbReference>
<dbReference type="InterPro" id="IPR050789">
    <property type="entry name" value="Diverse_Enzym_Activities"/>
</dbReference>
<evidence type="ECO:0000313" key="6">
    <source>
        <dbReference type="Proteomes" id="UP000054342"/>
    </source>
</evidence>
<evidence type="ECO:0000256" key="2">
    <source>
        <dbReference type="ARBA" id="ARBA00022801"/>
    </source>
</evidence>
<feature type="chain" id="PRO_5007395336" description="Beta-lactamase-related domain-containing protein" evidence="3">
    <location>
        <begin position="21"/>
        <end position="195"/>
    </location>
</feature>
<comment type="similarity">
    <text evidence="1">Belongs to the class-A beta-lactamase family.</text>
</comment>
<dbReference type="AlphaFoldDB" id="A0A0D2EVY2"/>
<dbReference type="InterPro" id="IPR001466">
    <property type="entry name" value="Beta-lactam-related"/>
</dbReference>
<dbReference type="STRING" id="348802.A0A0D2EVY2"/>
<dbReference type="Gene3D" id="3.40.710.10">
    <property type="entry name" value="DD-peptidase/beta-lactamase superfamily"/>
    <property type="match status" value="1"/>
</dbReference>
<dbReference type="RefSeq" id="XP_013319509.1">
    <property type="nucleotide sequence ID" value="XM_013464055.1"/>
</dbReference>
<evidence type="ECO:0000256" key="3">
    <source>
        <dbReference type="SAM" id="SignalP"/>
    </source>
</evidence>
<organism evidence="5 6">
    <name type="scientific">Exophiala xenobiotica</name>
    <dbReference type="NCBI Taxonomy" id="348802"/>
    <lineage>
        <taxon>Eukaryota</taxon>
        <taxon>Fungi</taxon>
        <taxon>Dikarya</taxon>
        <taxon>Ascomycota</taxon>
        <taxon>Pezizomycotina</taxon>
        <taxon>Eurotiomycetes</taxon>
        <taxon>Chaetothyriomycetidae</taxon>
        <taxon>Chaetothyriales</taxon>
        <taxon>Herpotrichiellaceae</taxon>
        <taxon>Exophiala</taxon>
    </lineage>
</organism>
<dbReference type="GO" id="GO:0016787">
    <property type="term" value="F:hydrolase activity"/>
    <property type="evidence" value="ECO:0007669"/>
    <property type="project" value="UniProtKB-KW"/>
</dbReference>
<keyword evidence="6" id="KW-1185">Reference proteome</keyword>